<feature type="compositionally biased region" description="Polar residues" evidence="1">
    <location>
        <begin position="366"/>
        <end position="380"/>
    </location>
</feature>
<evidence type="ECO:0000313" key="3">
    <source>
        <dbReference type="EMBL" id="KZS18962.1"/>
    </source>
</evidence>
<feature type="signal peptide" evidence="2">
    <location>
        <begin position="1"/>
        <end position="21"/>
    </location>
</feature>
<feature type="region of interest" description="Disordered" evidence="1">
    <location>
        <begin position="282"/>
        <end position="388"/>
    </location>
</feature>
<feature type="compositionally biased region" description="Pro residues" evidence="1">
    <location>
        <begin position="152"/>
        <end position="175"/>
    </location>
</feature>
<feature type="compositionally biased region" description="Pro residues" evidence="1">
    <location>
        <begin position="72"/>
        <end position="87"/>
    </location>
</feature>
<dbReference type="Proteomes" id="UP000076858">
    <property type="component" value="Unassembled WGS sequence"/>
</dbReference>
<proteinExistence type="predicted"/>
<dbReference type="OrthoDB" id="6368800at2759"/>
<gene>
    <name evidence="3" type="ORF">APZ42_014751</name>
</gene>
<evidence type="ECO:0000313" key="4">
    <source>
        <dbReference type="Proteomes" id="UP000076858"/>
    </source>
</evidence>
<comment type="caution">
    <text evidence="3">The sequence shown here is derived from an EMBL/GenBank/DDBJ whole genome shotgun (WGS) entry which is preliminary data.</text>
</comment>
<evidence type="ECO:0000256" key="1">
    <source>
        <dbReference type="SAM" id="MobiDB-lite"/>
    </source>
</evidence>
<feature type="compositionally biased region" description="Basic and acidic residues" evidence="1">
    <location>
        <begin position="215"/>
        <end position="229"/>
    </location>
</feature>
<reference evidence="3 4" key="1">
    <citation type="submission" date="2016-03" db="EMBL/GenBank/DDBJ databases">
        <title>EvidentialGene: Evidence-directed Construction of Genes on Genomes.</title>
        <authorList>
            <person name="Gilbert D.G."/>
            <person name="Choi J.-H."/>
            <person name="Mockaitis K."/>
            <person name="Colbourne J."/>
            <person name="Pfrender M."/>
        </authorList>
    </citation>
    <scope>NUCLEOTIDE SEQUENCE [LARGE SCALE GENOMIC DNA]</scope>
    <source>
        <strain evidence="3 4">Xinb3</strain>
        <tissue evidence="3">Complete organism</tissue>
    </source>
</reference>
<name>A0A0P5C3H2_9CRUS</name>
<organism evidence="3 4">
    <name type="scientific">Daphnia magna</name>
    <dbReference type="NCBI Taxonomy" id="35525"/>
    <lineage>
        <taxon>Eukaryota</taxon>
        <taxon>Metazoa</taxon>
        <taxon>Ecdysozoa</taxon>
        <taxon>Arthropoda</taxon>
        <taxon>Crustacea</taxon>
        <taxon>Branchiopoda</taxon>
        <taxon>Diplostraca</taxon>
        <taxon>Cladocera</taxon>
        <taxon>Anomopoda</taxon>
        <taxon>Daphniidae</taxon>
        <taxon>Daphnia</taxon>
    </lineage>
</organism>
<feature type="compositionally biased region" description="Basic residues" evidence="1">
    <location>
        <begin position="44"/>
        <end position="55"/>
    </location>
</feature>
<accession>A0A0P5C3H2</accession>
<keyword evidence="2" id="KW-0732">Signal</keyword>
<protein>
    <submittedName>
        <fullName evidence="3">Uncharacterized protein</fullName>
    </submittedName>
</protein>
<dbReference type="EMBL" id="LRGB01000492">
    <property type="protein sequence ID" value="KZS18962.1"/>
    <property type="molecule type" value="Genomic_DNA"/>
</dbReference>
<sequence>MCKVIIPVMLTLLSLLALSIAERRLDNAKELIEARDGHGEEHRPKKLFGKFKRPKSQYGPPKAHHQPKKPQYGPPPHVYGPPHPVGPPSLAYGHPKPVHPPPQANYQTPAYHPPQPVAYSRPGPTYSHPPKSSYGPPTYASPPQIVYNRPSPVYPKPAPSPPVNPVYNPPQPVYPQPVATYSQPAPAKPEVTYSPPAPSYGQVQVNHQPASYGSPDHDDSHEDDRKPSDDLPLTSVYNVPHSAHVELPTPTYGSVKPYEPAEPKPIVTPVFIKAELTGNRYQQSAEKLPETPVYKPPSSAYSSSQLEDDPPKQTEYNPKKPSYSDDTSDDLSAVEPSVTGSTGSSNYDDDGKFSPPNESDFPSLFDPSSNFYKQSENAPDTNEDSDFGFFQLGIFPKTSSFFEQNYKG</sequence>
<evidence type="ECO:0000256" key="2">
    <source>
        <dbReference type="SAM" id="SignalP"/>
    </source>
</evidence>
<dbReference type="AlphaFoldDB" id="A0A0P5C3H2"/>
<feature type="compositionally biased region" description="Polar residues" evidence="1">
    <location>
        <begin position="201"/>
        <end position="211"/>
    </location>
</feature>
<keyword evidence="4" id="KW-1185">Reference proteome</keyword>
<dbReference type="STRING" id="35525.A0A0P5C3H2"/>
<feature type="region of interest" description="Disordered" evidence="1">
    <location>
        <begin position="36"/>
        <end position="263"/>
    </location>
</feature>
<feature type="chain" id="PRO_5013462012" evidence="2">
    <location>
        <begin position="22"/>
        <end position="408"/>
    </location>
</feature>